<proteinExistence type="predicted"/>
<sequence>MITGDSHAYNVQFDQPMKFAAMEGISEDVGGKDNNNLGLLLLIPTLRRMRRNGLLMSHIYCQS</sequence>
<dbReference type="Proteomes" id="UP000254621">
    <property type="component" value="Unassembled WGS sequence"/>
</dbReference>
<dbReference type="AlphaFoldDB" id="A0A380P8T8"/>
<protein>
    <submittedName>
        <fullName evidence="1">Uncharacterized protein</fullName>
    </submittedName>
</protein>
<name>A0A380P8T8_WEIVI</name>
<evidence type="ECO:0000313" key="2">
    <source>
        <dbReference type="Proteomes" id="UP000254621"/>
    </source>
</evidence>
<gene>
    <name evidence="1" type="ORF">NCTC13645_02443</name>
</gene>
<reference evidence="1 2" key="1">
    <citation type="submission" date="2018-06" db="EMBL/GenBank/DDBJ databases">
        <authorList>
            <consortium name="Pathogen Informatics"/>
            <person name="Doyle S."/>
        </authorList>
    </citation>
    <scope>NUCLEOTIDE SEQUENCE [LARGE SCALE GENOMIC DNA]</scope>
    <source>
        <strain evidence="1 2">NCTC13645</strain>
    </source>
</reference>
<organism evidence="1 2">
    <name type="scientific">Weissella viridescens</name>
    <name type="common">Lactobacillus viridescens</name>
    <dbReference type="NCBI Taxonomy" id="1629"/>
    <lineage>
        <taxon>Bacteria</taxon>
        <taxon>Bacillati</taxon>
        <taxon>Bacillota</taxon>
        <taxon>Bacilli</taxon>
        <taxon>Lactobacillales</taxon>
        <taxon>Lactobacillaceae</taxon>
        <taxon>Weissella</taxon>
    </lineage>
</organism>
<evidence type="ECO:0000313" key="1">
    <source>
        <dbReference type="EMBL" id="SUP61308.1"/>
    </source>
</evidence>
<accession>A0A380P8T8</accession>
<dbReference type="EMBL" id="UHIV01000006">
    <property type="protein sequence ID" value="SUP61308.1"/>
    <property type="molecule type" value="Genomic_DNA"/>
</dbReference>